<evidence type="ECO:0000313" key="3">
    <source>
        <dbReference type="EMBL" id="AKU95488.1"/>
    </source>
</evidence>
<dbReference type="STRING" id="1391654.AKJ09_02152"/>
<dbReference type="GO" id="GO:0016740">
    <property type="term" value="F:transferase activity"/>
    <property type="evidence" value="ECO:0007669"/>
    <property type="project" value="UniProtKB-KW"/>
</dbReference>
<dbReference type="SUPFAM" id="SSF53335">
    <property type="entry name" value="S-adenosyl-L-methionine-dependent methyltransferases"/>
    <property type="match status" value="1"/>
</dbReference>
<gene>
    <name evidence="3" type="ORF">AKJ09_02152</name>
</gene>
<dbReference type="AlphaFoldDB" id="A0A0K1PPN5"/>
<proteinExistence type="predicted"/>
<evidence type="ECO:0000259" key="2">
    <source>
        <dbReference type="Pfam" id="PF13649"/>
    </source>
</evidence>
<keyword evidence="1" id="KW-0808">Transferase</keyword>
<dbReference type="RefSeq" id="WP_146646928.1">
    <property type="nucleotide sequence ID" value="NZ_CP012333.1"/>
</dbReference>
<dbReference type="OrthoDB" id="9781225at2"/>
<dbReference type="InterPro" id="IPR029063">
    <property type="entry name" value="SAM-dependent_MTases_sf"/>
</dbReference>
<evidence type="ECO:0000313" key="4">
    <source>
        <dbReference type="Proteomes" id="UP000064967"/>
    </source>
</evidence>
<name>A0A0K1PPN5_9BACT</name>
<dbReference type="PANTHER" id="PTHR43861">
    <property type="entry name" value="TRANS-ACONITATE 2-METHYLTRANSFERASE-RELATED"/>
    <property type="match status" value="1"/>
</dbReference>
<dbReference type="EMBL" id="CP012333">
    <property type="protein sequence ID" value="AKU95488.1"/>
    <property type="molecule type" value="Genomic_DNA"/>
</dbReference>
<organism evidence="3 4">
    <name type="scientific">Labilithrix luteola</name>
    <dbReference type="NCBI Taxonomy" id="1391654"/>
    <lineage>
        <taxon>Bacteria</taxon>
        <taxon>Pseudomonadati</taxon>
        <taxon>Myxococcota</taxon>
        <taxon>Polyangia</taxon>
        <taxon>Polyangiales</taxon>
        <taxon>Labilitrichaceae</taxon>
        <taxon>Labilithrix</taxon>
    </lineage>
</organism>
<keyword evidence="4" id="KW-1185">Reference proteome</keyword>
<dbReference type="InterPro" id="IPR041698">
    <property type="entry name" value="Methyltransf_25"/>
</dbReference>
<dbReference type="KEGG" id="llu:AKJ09_02152"/>
<dbReference type="Proteomes" id="UP000064967">
    <property type="component" value="Chromosome"/>
</dbReference>
<protein>
    <recommendedName>
        <fullName evidence="2">Methyltransferase domain-containing protein</fullName>
    </recommendedName>
</protein>
<feature type="domain" description="Methyltransferase" evidence="2">
    <location>
        <begin position="59"/>
        <end position="150"/>
    </location>
</feature>
<reference evidence="3 4" key="1">
    <citation type="submission" date="2015-08" db="EMBL/GenBank/DDBJ databases">
        <authorList>
            <person name="Babu N.S."/>
            <person name="Beckwith C.J."/>
            <person name="Beseler K.G."/>
            <person name="Brison A."/>
            <person name="Carone J.V."/>
            <person name="Caskin T.P."/>
            <person name="Diamond M."/>
            <person name="Durham M.E."/>
            <person name="Foxe J.M."/>
            <person name="Go M."/>
            <person name="Henderson B.A."/>
            <person name="Jones I.B."/>
            <person name="McGettigan J.A."/>
            <person name="Micheletti S.J."/>
            <person name="Nasrallah M.E."/>
            <person name="Ortiz D."/>
            <person name="Piller C.R."/>
            <person name="Privatt S.R."/>
            <person name="Schneider S.L."/>
            <person name="Sharp S."/>
            <person name="Smith T.C."/>
            <person name="Stanton J.D."/>
            <person name="Ullery H.E."/>
            <person name="Wilson R.J."/>
            <person name="Serrano M.G."/>
            <person name="Buck G."/>
            <person name="Lee V."/>
            <person name="Wang Y."/>
            <person name="Carvalho R."/>
            <person name="Voegtly L."/>
            <person name="Shi R."/>
            <person name="Duckworth R."/>
            <person name="Johnson A."/>
            <person name="Loviza R."/>
            <person name="Walstead R."/>
            <person name="Shah Z."/>
            <person name="Kiflezghi M."/>
            <person name="Wade K."/>
            <person name="Ball S.L."/>
            <person name="Bradley K.W."/>
            <person name="Asai D.J."/>
            <person name="Bowman C.A."/>
            <person name="Russell D.A."/>
            <person name="Pope W.H."/>
            <person name="Jacobs-Sera D."/>
            <person name="Hendrix R.W."/>
            <person name="Hatfull G.F."/>
        </authorList>
    </citation>
    <scope>NUCLEOTIDE SEQUENCE [LARGE SCALE GENOMIC DNA]</scope>
    <source>
        <strain evidence="3 4">DSM 27648</strain>
    </source>
</reference>
<dbReference type="Pfam" id="PF13649">
    <property type="entry name" value="Methyltransf_25"/>
    <property type="match status" value="1"/>
</dbReference>
<accession>A0A0K1PPN5</accession>
<sequence>MATTDTVQRYWNTNASTFDALYESGSVFGTAFNATFRRALFERIHLAANEIQKISGATVLDVGCGSGRTTLPLARAGAKHVTGVDFAPDMIVLARRAAERAHLGERCTFRVGDFVKETGLGPFDFVTALGVFDYVDEPVPFLRRMLELSRHGALFSAPKPSLVRANLRKARYGRHGVDVHFYTEADIRRLALEAHASSVEISPIGAGYFVACRP</sequence>
<dbReference type="CDD" id="cd02440">
    <property type="entry name" value="AdoMet_MTases"/>
    <property type="match status" value="1"/>
</dbReference>
<dbReference type="Gene3D" id="3.40.50.150">
    <property type="entry name" value="Vaccinia Virus protein VP39"/>
    <property type="match status" value="1"/>
</dbReference>
<dbReference type="PANTHER" id="PTHR43861:SF6">
    <property type="entry name" value="METHYLTRANSFERASE TYPE 11"/>
    <property type="match status" value="1"/>
</dbReference>
<evidence type="ECO:0000256" key="1">
    <source>
        <dbReference type="ARBA" id="ARBA00022679"/>
    </source>
</evidence>